<dbReference type="AlphaFoldDB" id="A0A0C7QNZ8"/>
<keyword evidence="1" id="KW-1133">Transmembrane helix</keyword>
<reference evidence="2 3" key="1">
    <citation type="submission" date="2015-01" db="EMBL/GenBank/DDBJ databases">
        <authorList>
            <person name="Aslett A.Martin."/>
            <person name="De Silva Nishadi"/>
        </authorList>
    </citation>
    <scope>NUCLEOTIDE SEQUENCE [LARGE SCALE GENOMIC DNA]</scope>
    <source>
        <strain evidence="2 3">R28058</strain>
    </source>
</reference>
<gene>
    <name evidence="2" type="ORF">R28058_16931</name>
</gene>
<feature type="transmembrane region" description="Helical" evidence="1">
    <location>
        <begin position="32"/>
        <end position="50"/>
    </location>
</feature>
<evidence type="ECO:0000313" key="3">
    <source>
        <dbReference type="Proteomes" id="UP000049127"/>
    </source>
</evidence>
<accession>A0A0C7QNZ8</accession>
<dbReference type="EMBL" id="CEKZ01000003">
    <property type="protein sequence ID" value="CEQ03960.1"/>
    <property type="molecule type" value="Genomic_DNA"/>
</dbReference>
<protein>
    <recommendedName>
        <fullName evidence="4">YcxB family protein</fullName>
    </recommendedName>
</protein>
<sequence>MGDMMEIKYTNNREDYIKGYEKRRKFTLRKDVFLLTLNMLALMGITFYFINEMSSFYNIEISLYLTVILIIATLIIITTILMNIMSKKIIKKFIDKLIETRNSTLGSKIIEVKNDVIIHKGEKSYVEYNIKAIDNIYEEDNVLVICIQKIDPIILIPVNSFESEEVKNQFINLIKQKSGHLR</sequence>
<dbReference type="Proteomes" id="UP000049127">
    <property type="component" value="Unassembled WGS sequence"/>
</dbReference>
<evidence type="ECO:0008006" key="4">
    <source>
        <dbReference type="Google" id="ProtNLM"/>
    </source>
</evidence>
<feature type="transmembrane region" description="Helical" evidence="1">
    <location>
        <begin position="62"/>
        <end position="84"/>
    </location>
</feature>
<keyword evidence="1" id="KW-0472">Membrane</keyword>
<dbReference type="OrthoDB" id="9920542at2"/>
<name>A0A0C7QNZ8_PARSO</name>
<evidence type="ECO:0000313" key="2">
    <source>
        <dbReference type="EMBL" id="CEQ03960.1"/>
    </source>
</evidence>
<dbReference type="RefSeq" id="WP_055333265.1">
    <property type="nucleotide sequence ID" value="NZ_CDNF01000003.1"/>
</dbReference>
<keyword evidence="1" id="KW-0812">Transmembrane</keyword>
<proteinExistence type="predicted"/>
<organism evidence="2 3">
    <name type="scientific">Paraclostridium sordellii</name>
    <name type="common">Clostridium sordellii</name>
    <dbReference type="NCBI Taxonomy" id="1505"/>
    <lineage>
        <taxon>Bacteria</taxon>
        <taxon>Bacillati</taxon>
        <taxon>Bacillota</taxon>
        <taxon>Clostridia</taxon>
        <taxon>Peptostreptococcales</taxon>
        <taxon>Peptostreptococcaceae</taxon>
        <taxon>Paraclostridium</taxon>
    </lineage>
</organism>
<evidence type="ECO:0000256" key="1">
    <source>
        <dbReference type="SAM" id="Phobius"/>
    </source>
</evidence>